<protein>
    <recommendedName>
        <fullName evidence="1">General transcription factor IIH subunit 4</fullName>
    </recommendedName>
</protein>
<evidence type="ECO:0000313" key="4">
    <source>
        <dbReference type="Proteomes" id="UP000318821"/>
    </source>
</evidence>
<organism evidence="3 4">
    <name type="scientific">Leishmania donovani</name>
    <dbReference type="NCBI Taxonomy" id="5661"/>
    <lineage>
        <taxon>Eukaryota</taxon>
        <taxon>Discoba</taxon>
        <taxon>Euglenozoa</taxon>
        <taxon>Kinetoplastea</taxon>
        <taxon>Metakinetoplastina</taxon>
        <taxon>Trypanosomatida</taxon>
        <taxon>Trypanosomatidae</taxon>
        <taxon>Leishmaniinae</taxon>
        <taxon>Leishmania</taxon>
    </lineage>
</organism>
<dbReference type="VEuPathDB" id="TriTrypDB:LdCL_360013600"/>
<dbReference type="GO" id="GO:0006289">
    <property type="term" value="P:nucleotide-excision repair"/>
    <property type="evidence" value="ECO:0007669"/>
    <property type="project" value="InterPro"/>
</dbReference>
<comment type="similarity">
    <text evidence="1">Belongs to the TFB2 family.</text>
</comment>
<dbReference type="VEuPathDB" id="TriTrypDB:LdCL_360013700"/>
<name>A0A504X053_LEIDO</name>
<dbReference type="EMBL" id="RHLD01000002">
    <property type="protein sequence ID" value="TPP42356.1"/>
    <property type="molecule type" value="Genomic_DNA"/>
</dbReference>
<accession>A0A504X053</accession>
<keyword evidence="1" id="KW-0227">DNA damage</keyword>
<comment type="subcellular location">
    <subcellularLocation>
        <location evidence="1">Nucleus</location>
    </subcellularLocation>
</comment>
<feature type="region of interest" description="Disordered" evidence="2">
    <location>
        <begin position="429"/>
        <end position="457"/>
    </location>
</feature>
<feature type="region of interest" description="Disordered" evidence="2">
    <location>
        <begin position="1004"/>
        <end position="1023"/>
    </location>
</feature>
<dbReference type="AlphaFoldDB" id="A0A504X053"/>
<comment type="function">
    <text evidence="1">Component of the general transcription and DNA repair factor IIH (TFIIH) core complex which is involved in general and transcription-coupled nucleotide excision repair (NER) of damaged DNA.</text>
</comment>
<dbReference type="GO" id="GO:0000439">
    <property type="term" value="C:transcription factor TFIIH core complex"/>
    <property type="evidence" value="ECO:0007669"/>
    <property type="project" value="InterPro"/>
</dbReference>
<evidence type="ECO:0000313" key="3">
    <source>
        <dbReference type="EMBL" id="TPP42356.1"/>
    </source>
</evidence>
<sequence length="1023" mass="114676">MPSSSSALDVPLVEVICSYPTREGLCAECPALLLLVYQHVVAELQAGRRAVDVFRGTSRQDHLSELLGVRSLSELFEHLYPLSQSCTLDESTAGSQFWRQARATLEAAWAPPHDAKARALLTQVRGQPRFRFCGPRDAETPGEGYPLHPVSLERALATSKRFLRTAMTCALDGSTDALAGRQPELRAVLQLAHLVPHTPSTGAPPRKEVTPEGISFCMVSLQQRWWVLVNAALERVLLLTRAAANGNGNTSGSSGVTKSLLWQLLAVLSVLDTAHYVFAFPERQQDLAAHHLLARLSEVGLVYPLLSNDRKCFVLSPDFLHAIHWHASTPLSLTFNHHLLRSVSGVSDIRREDTDTIITETNFRLYAYTDDADLLNILNQFAKLEEIVNGNLHCYRVTRDSFASAMRKGITAAQVLRFLSLRAHPSMLRRHGEREENGDTTSPSSAGGASSSFTFSASPRRRAVAGTCGSTTSIDAVSTLVVPQSFCDQMHMWESECRRVVFEHHVVLLRNMSTEQQKAVTAYLIDAGEVDAVAHAERGYMVIREEVFERLDASTHPKHIGVWRDDATRSPEWFTQGKARERFHRYWPWALSSICAGLYLYNGEPFEDAAGAIVTKIRRPLLKTMEWVELHDVDPETMSLELPPDMLFGPLEFPKQMRFLLAALRADNELADGYLARVIIDRMDLSLDPPILSEGDFLAAGGKELLDFSVEDFTGTKSRAQRKHIFFQPDQFLQFINVIAAYPSLTEYFVNEKDGVELVFQAYRHSKNPYARVMAMRSLTLFSFTQAVDGTVERRILQSNGVKTIVDAYKQSTGDPTETRFPTLLLSSIMRHYPKEGGKEFIDADGVEAVVNNLNICRYKGIPQHIRVLHDAQRLPKQSIGKKSVDARLEEADFLGVAMGLLDSFPEFYEATGDLLKLMTSVVPAHADPLELLEYRAMPILSKYYVRWREDQSFQTDGTRTLVAKLFELMLNDKTCQRCYDPSVASYELLECLRTAKLAVQDEREKRVTRFPDPQRQPASAAA</sequence>
<gene>
    <name evidence="3" type="ORF">CGC20_29490</name>
</gene>
<dbReference type="VEuPathDB" id="TriTrypDB:LDHU3_36.1130"/>
<evidence type="ECO:0000256" key="2">
    <source>
        <dbReference type="SAM" id="MobiDB-lite"/>
    </source>
</evidence>
<dbReference type="GO" id="GO:0005675">
    <property type="term" value="C:transcription factor TFIIH holo complex"/>
    <property type="evidence" value="ECO:0007669"/>
    <property type="project" value="TreeGrafter"/>
</dbReference>
<keyword evidence="1" id="KW-0805">Transcription regulation</keyword>
<keyword evidence="1" id="KW-0539">Nucleus</keyword>
<dbReference type="Proteomes" id="UP000318821">
    <property type="component" value="Unassembled WGS sequence"/>
</dbReference>
<dbReference type="PANTHER" id="PTHR13152">
    <property type="entry name" value="TFIIH, POLYPEPTIDE 4"/>
    <property type="match status" value="1"/>
</dbReference>
<feature type="compositionally biased region" description="Low complexity" evidence="2">
    <location>
        <begin position="440"/>
        <end position="457"/>
    </location>
</feature>
<dbReference type="GO" id="GO:0001671">
    <property type="term" value="F:ATPase activator activity"/>
    <property type="evidence" value="ECO:0007669"/>
    <property type="project" value="InterPro"/>
</dbReference>
<reference evidence="4" key="1">
    <citation type="submission" date="2019-02" db="EMBL/GenBank/DDBJ databases">
        <title>FDA dAtabase for Regulatory Grade micrObial Sequences (FDA-ARGOS): Supporting development and validation of Infectious Disease Dx tests.</title>
        <authorList>
            <person name="Duncan R."/>
            <person name="Fisher C."/>
            <person name="Tallon L."/>
            <person name="Sadzewicz L."/>
            <person name="Sengamalay N."/>
            <person name="Ott S."/>
            <person name="Godinez A."/>
            <person name="Nagaraj S."/>
            <person name="Vavikolanu K."/>
            <person name="Vyas G."/>
            <person name="Nadendla S."/>
            <person name="Aluvathingal J."/>
            <person name="Sichtig H."/>
        </authorList>
    </citation>
    <scope>NUCLEOTIDE SEQUENCE [LARGE SCALE GENOMIC DNA]</scope>
    <source>
        <strain evidence="4">FDAARGOS_360</strain>
    </source>
</reference>
<dbReference type="VEuPathDB" id="TriTrypDB:LDHU3_36.1140"/>
<dbReference type="GO" id="GO:0003690">
    <property type="term" value="F:double-stranded DNA binding"/>
    <property type="evidence" value="ECO:0007669"/>
    <property type="project" value="TreeGrafter"/>
</dbReference>
<dbReference type="Pfam" id="PF03849">
    <property type="entry name" value="Tfb2"/>
    <property type="match status" value="1"/>
</dbReference>
<comment type="caution">
    <text evidence="3">The sequence shown here is derived from an EMBL/GenBank/DDBJ whole genome shotgun (WGS) entry which is preliminary data.</text>
</comment>
<dbReference type="VEuPathDB" id="TriTrypDB:LdBPK_360870.1"/>
<evidence type="ECO:0000256" key="1">
    <source>
        <dbReference type="RuleBase" id="RU364024"/>
    </source>
</evidence>
<dbReference type="InterPro" id="IPR004598">
    <property type="entry name" value="TFIIH_p52/Tfb2"/>
</dbReference>
<dbReference type="PANTHER" id="PTHR13152:SF0">
    <property type="entry name" value="GENERAL TRANSCRIPTION FACTOR IIH SUBUNIT 4"/>
    <property type="match status" value="1"/>
</dbReference>
<keyword evidence="1" id="KW-0234">DNA repair</keyword>
<keyword evidence="1" id="KW-0804">Transcription</keyword>
<proteinExistence type="inferred from homology"/>
<dbReference type="VEuPathDB" id="TriTrypDB:LdBPK_360860.1"/>